<evidence type="ECO:0000256" key="1">
    <source>
        <dbReference type="ARBA" id="ARBA00001933"/>
    </source>
</evidence>
<keyword evidence="3" id="KW-0210">Decarboxylase</keyword>
<dbReference type="PANTHER" id="PTHR11999:SF70">
    <property type="entry name" value="MIP05841P"/>
    <property type="match status" value="1"/>
</dbReference>
<keyword evidence="9" id="KW-1185">Reference proteome</keyword>
<proteinExistence type="inferred from homology"/>
<dbReference type="GO" id="GO:0016831">
    <property type="term" value="F:carboxy-lyase activity"/>
    <property type="evidence" value="ECO:0007669"/>
    <property type="project" value="UniProtKB-KW"/>
</dbReference>
<dbReference type="FunFam" id="3.40.640.10:FF:000025">
    <property type="entry name" value="Histidine decarboxylase"/>
    <property type="match status" value="1"/>
</dbReference>
<name>A0A7J8YY45_9ROSI</name>
<dbReference type="EMBL" id="JABEZV010000001">
    <property type="protein sequence ID" value="MBA0704507.1"/>
    <property type="molecule type" value="Genomic_DNA"/>
</dbReference>
<evidence type="ECO:0000256" key="5">
    <source>
        <dbReference type="ARBA" id="ARBA00023239"/>
    </source>
</evidence>
<comment type="similarity">
    <text evidence="2 7">Belongs to the group II decarboxylase family.</text>
</comment>
<accession>A0A7J8YY45</accession>
<dbReference type="InterPro" id="IPR015424">
    <property type="entry name" value="PyrdxlP-dep_Trfase"/>
</dbReference>
<dbReference type="GO" id="GO:0030170">
    <property type="term" value="F:pyridoxal phosphate binding"/>
    <property type="evidence" value="ECO:0007669"/>
    <property type="project" value="InterPro"/>
</dbReference>
<comment type="cofactor">
    <cofactor evidence="1 6 7">
        <name>pyridoxal 5'-phosphate</name>
        <dbReference type="ChEBI" id="CHEBI:597326"/>
    </cofactor>
</comment>
<comment type="caution">
    <text evidence="8">The sequence shown here is derived from an EMBL/GenBank/DDBJ whole genome shotgun (WGS) entry which is preliminary data.</text>
</comment>
<dbReference type="SUPFAM" id="SSF53383">
    <property type="entry name" value="PLP-dependent transferases"/>
    <property type="match status" value="1"/>
</dbReference>
<dbReference type="InterPro" id="IPR015422">
    <property type="entry name" value="PyrdxlP-dep_Trfase_small"/>
</dbReference>
<feature type="modified residue" description="N6-(pyridoxal phosphate)lysine" evidence="6">
    <location>
        <position position="277"/>
    </location>
</feature>
<evidence type="ECO:0000313" key="9">
    <source>
        <dbReference type="Proteomes" id="UP000593574"/>
    </source>
</evidence>
<feature type="non-terminal residue" evidence="8">
    <location>
        <position position="460"/>
    </location>
</feature>
<dbReference type="PROSITE" id="PS00392">
    <property type="entry name" value="DDC_GAD_HDC_YDC"/>
    <property type="match status" value="1"/>
</dbReference>
<dbReference type="PANTHER" id="PTHR11999">
    <property type="entry name" value="GROUP II PYRIDOXAL-5-PHOSPHATE DECARBOXYLASE"/>
    <property type="match status" value="1"/>
</dbReference>
<dbReference type="Gene3D" id="1.20.1340.10">
    <property type="entry name" value="dopa decarboxylase, N-terminal domain"/>
    <property type="match status" value="1"/>
</dbReference>
<evidence type="ECO:0000313" key="8">
    <source>
        <dbReference type="EMBL" id="MBA0704507.1"/>
    </source>
</evidence>
<keyword evidence="4 6" id="KW-0663">Pyridoxal phosphate</keyword>
<dbReference type="Gene3D" id="3.90.1150.10">
    <property type="entry name" value="Aspartate Aminotransferase, domain 1"/>
    <property type="match status" value="1"/>
</dbReference>
<dbReference type="InterPro" id="IPR002129">
    <property type="entry name" value="PyrdxlP-dep_de-COase"/>
</dbReference>
<protein>
    <recommendedName>
        <fullName evidence="10">Tyrosine decarboxylase</fullName>
    </recommendedName>
</protein>
<dbReference type="Proteomes" id="UP000593574">
    <property type="component" value="Unassembled WGS sequence"/>
</dbReference>
<evidence type="ECO:0008006" key="10">
    <source>
        <dbReference type="Google" id="ProtNLM"/>
    </source>
</evidence>
<dbReference type="AlphaFoldDB" id="A0A7J8YY45"/>
<evidence type="ECO:0000256" key="7">
    <source>
        <dbReference type="RuleBase" id="RU000382"/>
    </source>
</evidence>
<dbReference type="GO" id="GO:0006520">
    <property type="term" value="P:amino acid metabolic process"/>
    <property type="evidence" value="ECO:0007669"/>
    <property type="project" value="InterPro"/>
</dbReference>
<organism evidence="8 9">
    <name type="scientific">Gossypium laxum</name>
    <dbReference type="NCBI Taxonomy" id="34288"/>
    <lineage>
        <taxon>Eukaryota</taxon>
        <taxon>Viridiplantae</taxon>
        <taxon>Streptophyta</taxon>
        <taxon>Embryophyta</taxon>
        <taxon>Tracheophyta</taxon>
        <taxon>Spermatophyta</taxon>
        <taxon>Magnoliopsida</taxon>
        <taxon>eudicotyledons</taxon>
        <taxon>Gunneridae</taxon>
        <taxon>Pentapetalae</taxon>
        <taxon>rosids</taxon>
        <taxon>malvids</taxon>
        <taxon>Malvales</taxon>
        <taxon>Malvaceae</taxon>
        <taxon>Malvoideae</taxon>
        <taxon>Gossypium</taxon>
    </lineage>
</organism>
<keyword evidence="5 7" id="KW-0456">Lyase</keyword>
<gene>
    <name evidence="8" type="ORF">Golax_016761</name>
</gene>
<evidence type="ECO:0000256" key="2">
    <source>
        <dbReference type="ARBA" id="ARBA00009533"/>
    </source>
</evidence>
<dbReference type="Gene3D" id="3.40.640.10">
    <property type="entry name" value="Type I PLP-dependent aspartate aminotransferase-like (Major domain)"/>
    <property type="match status" value="1"/>
</dbReference>
<dbReference type="GO" id="GO:0005737">
    <property type="term" value="C:cytoplasm"/>
    <property type="evidence" value="ECO:0007669"/>
    <property type="project" value="TreeGrafter"/>
</dbReference>
<reference evidence="8 9" key="1">
    <citation type="journal article" date="2019" name="Genome Biol. Evol.">
        <title>Insights into the evolution of the New World diploid cottons (Gossypium, subgenus Houzingenia) based on genome sequencing.</title>
        <authorList>
            <person name="Grover C.E."/>
            <person name="Arick M.A. 2nd"/>
            <person name="Thrash A."/>
            <person name="Conover J.L."/>
            <person name="Sanders W.S."/>
            <person name="Peterson D.G."/>
            <person name="Frelichowski J.E."/>
            <person name="Scheffler J.A."/>
            <person name="Scheffler B.E."/>
            <person name="Wendel J.F."/>
        </authorList>
    </citation>
    <scope>NUCLEOTIDE SEQUENCE [LARGE SCALE GENOMIC DNA]</scope>
    <source>
        <strain evidence="8">4</strain>
        <tissue evidence="8">Leaf</tissue>
    </source>
</reference>
<dbReference type="InterPro" id="IPR015421">
    <property type="entry name" value="PyrdxlP-dep_Trfase_major"/>
</dbReference>
<evidence type="ECO:0000256" key="4">
    <source>
        <dbReference type="ARBA" id="ARBA00022898"/>
    </source>
</evidence>
<dbReference type="PRINTS" id="PR00800">
    <property type="entry name" value="YHDCRBOXLASE"/>
</dbReference>
<dbReference type="Pfam" id="PF00282">
    <property type="entry name" value="Pyridoxal_deC"/>
    <property type="match status" value="1"/>
</dbReference>
<dbReference type="InterPro" id="IPR021115">
    <property type="entry name" value="Pyridoxal-P_BS"/>
</dbReference>
<evidence type="ECO:0000256" key="6">
    <source>
        <dbReference type="PIRSR" id="PIRSR602129-50"/>
    </source>
</evidence>
<dbReference type="InterPro" id="IPR010977">
    <property type="entry name" value="Aromatic_deC"/>
</dbReference>
<evidence type="ECO:0000256" key="3">
    <source>
        <dbReference type="ARBA" id="ARBA00022793"/>
    </source>
</evidence>
<dbReference type="GO" id="GO:0019752">
    <property type="term" value="P:carboxylic acid metabolic process"/>
    <property type="evidence" value="ECO:0007669"/>
    <property type="project" value="InterPro"/>
</dbReference>
<dbReference type="CDD" id="cd06450">
    <property type="entry name" value="DOPA_deC_like"/>
    <property type="match status" value="1"/>
</dbReference>
<sequence length="460" mass="50909">PGYLRNLLPDSAPNQPDSFQHVLDGEVAQLILEFIRLHIQAKILPGVTHWQSPNYFAYYPSNSSVAGFVGEMLSAGLNIVGFSWIASPAATELEMIVLDWLAKMLKLPEDFLSAGQGGGVIQGTASEAVLVVLLAARDKVLRRVGKDALEKLVVYASNQTHSSLQKACQIAGIHPENCRLLKATSSTNYALSPEFLSETISQDLTIGLIPFFLCATVGTTSSTAVDPLLSLGKIAKSNGMWFHVDAAYAGSACVCPEFRHYMDGVEEADSFNMNAHKWFLTNFDCSALWVKDRSALVQALSTNPEYLKNKASQANMVVDYKDWQVPLGRRFRSLKLWMVLRLYGLENLQCYIRNHIKLAKHFENLIAQDPRFEVVTPRIFSLVCFRLLPVRNNESHGNKLNHQLLDAVNSTGSAFISHTVLSGKYILRFAVGAPLTEEKHVNAAWKVLQDKATSLLAESL</sequence>
<dbReference type="FunFam" id="3.90.1150.10:FF:000018">
    <property type="entry name" value="Histidine decarboxylase"/>
    <property type="match status" value="1"/>
</dbReference>